<dbReference type="STRING" id="83767.SAMN05660652_02749"/>
<dbReference type="Gene3D" id="1.20.58.380">
    <property type="entry name" value="Flagellar protein flit"/>
    <property type="match status" value="1"/>
</dbReference>
<evidence type="ECO:0000313" key="1">
    <source>
        <dbReference type="EMBL" id="SDI04091.1"/>
    </source>
</evidence>
<sequence>MTTARALLEELETSHERMASLADQLDWDGVTQMWPDTARKFADLKRITLPALPQAERDAAFQSLHRVLTLQNRMLDRILPWMEQARPLLQSFKTHPLPAPDAED</sequence>
<evidence type="ECO:0008006" key="3">
    <source>
        <dbReference type="Google" id="ProtNLM"/>
    </source>
</evidence>
<reference evidence="1 2" key="1">
    <citation type="submission" date="2016-10" db="EMBL/GenBank/DDBJ databases">
        <authorList>
            <person name="de Groot N.N."/>
        </authorList>
    </citation>
    <scope>NUCLEOTIDE SEQUENCE [LARGE SCALE GENOMIC DNA]</scope>
    <source>
        <strain evidence="1 2">DSM 5885</strain>
    </source>
</reference>
<keyword evidence="2" id="KW-1185">Reference proteome</keyword>
<name>A0A1G8HC72_9RHOO</name>
<evidence type="ECO:0000313" key="2">
    <source>
        <dbReference type="Proteomes" id="UP000198607"/>
    </source>
</evidence>
<dbReference type="Proteomes" id="UP000198607">
    <property type="component" value="Unassembled WGS sequence"/>
</dbReference>
<protein>
    <recommendedName>
        <fullName evidence="3">Flagellar protein FliT</fullName>
    </recommendedName>
</protein>
<accession>A0A1G8HC72</accession>
<dbReference type="AlphaFoldDB" id="A0A1G8HC72"/>
<dbReference type="OrthoDB" id="10005721at2"/>
<dbReference type="RefSeq" id="WP_091938478.1">
    <property type="nucleotide sequence ID" value="NZ_FNCY01000012.1"/>
</dbReference>
<gene>
    <name evidence="1" type="ORF">SAMN05660652_02749</name>
</gene>
<organism evidence="1 2">
    <name type="scientific">Propionivibrio dicarboxylicus</name>
    <dbReference type="NCBI Taxonomy" id="83767"/>
    <lineage>
        <taxon>Bacteria</taxon>
        <taxon>Pseudomonadati</taxon>
        <taxon>Pseudomonadota</taxon>
        <taxon>Betaproteobacteria</taxon>
        <taxon>Rhodocyclales</taxon>
        <taxon>Rhodocyclaceae</taxon>
        <taxon>Propionivibrio</taxon>
    </lineage>
</organism>
<dbReference type="EMBL" id="FNCY01000012">
    <property type="protein sequence ID" value="SDI04091.1"/>
    <property type="molecule type" value="Genomic_DNA"/>
</dbReference>
<proteinExistence type="predicted"/>